<proteinExistence type="predicted"/>
<reference evidence="1" key="1">
    <citation type="submission" date="2023-10" db="EMBL/GenBank/DDBJ databases">
        <authorList>
            <person name="Domelevo Entfellner J.-B."/>
        </authorList>
    </citation>
    <scope>NUCLEOTIDE SEQUENCE</scope>
</reference>
<dbReference type="EMBL" id="OY731408">
    <property type="protein sequence ID" value="CAJ1978543.1"/>
    <property type="molecule type" value="Genomic_DNA"/>
</dbReference>
<evidence type="ECO:0000313" key="1">
    <source>
        <dbReference type="EMBL" id="CAJ1978543.1"/>
    </source>
</evidence>
<dbReference type="Gramene" id="rna-AYBTSS11_LOCUS30738">
    <property type="protein sequence ID" value="CAJ1978543.1"/>
    <property type="gene ID" value="gene-AYBTSS11_LOCUS30738"/>
</dbReference>
<accession>A0AA87B8W2</accession>
<name>A0AA87B8W2_9FABA</name>
<evidence type="ECO:0000313" key="2">
    <source>
        <dbReference type="Proteomes" id="UP001189624"/>
    </source>
</evidence>
<sequence>MRIIVALTRLFDTCQYHAAYVAITKTRSRYTWRCLVDRRVFVFYSLVIADGTRAMSIDPLSTCIVAKRQDD</sequence>
<protein>
    <submittedName>
        <fullName evidence="1">Uncharacterized protein</fullName>
    </submittedName>
</protein>
<dbReference type="AlphaFoldDB" id="A0AA87B8W2"/>
<organism evidence="1 2">
    <name type="scientific">Sphenostylis stenocarpa</name>
    <dbReference type="NCBI Taxonomy" id="92480"/>
    <lineage>
        <taxon>Eukaryota</taxon>
        <taxon>Viridiplantae</taxon>
        <taxon>Streptophyta</taxon>
        <taxon>Embryophyta</taxon>
        <taxon>Tracheophyta</taxon>
        <taxon>Spermatophyta</taxon>
        <taxon>Magnoliopsida</taxon>
        <taxon>eudicotyledons</taxon>
        <taxon>Gunneridae</taxon>
        <taxon>Pentapetalae</taxon>
        <taxon>rosids</taxon>
        <taxon>fabids</taxon>
        <taxon>Fabales</taxon>
        <taxon>Fabaceae</taxon>
        <taxon>Papilionoideae</taxon>
        <taxon>50 kb inversion clade</taxon>
        <taxon>NPAAA clade</taxon>
        <taxon>indigoferoid/millettioid clade</taxon>
        <taxon>Phaseoleae</taxon>
        <taxon>Sphenostylis</taxon>
    </lineage>
</organism>
<keyword evidence="2" id="KW-1185">Reference proteome</keyword>
<dbReference type="Proteomes" id="UP001189624">
    <property type="component" value="Chromosome 11"/>
</dbReference>
<gene>
    <name evidence="1" type="ORF">AYBTSS11_LOCUS30738</name>
</gene>